<dbReference type="Proteomes" id="UP000239388">
    <property type="component" value="Unassembled WGS sequence"/>
</dbReference>
<dbReference type="GO" id="GO:0009055">
    <property type="term" value="F:electron transfer activity"/>
    <property type="evidence" value="ECO:0007669"/>
    <property type="project" value="InterPro"/>
</dbReference>
<evidence type="ECO:0000256" key="2">
    <source>
        <dbReference type="ARBA" id="ARBA00023004"/>
    </source>
</evidence>
<comment type="caution">
    <text evidence="6">The sequence shown here is derived from an EMBL/GenBank/DDBJ whole genome shotgun (WGS) entry which is preliminary data.</text>
</comment>
<reference evidence="6 7" key="1">
    <citation type="submission" date="2018-02" db="EMBL/GenBank/DDBJ databases">
        <title>Comparative genomes isolates from brazilian mangrove.</title>
        <authorList>
            <person name="Araujo J.E."/>
            <person name="Taketani R.G."/>
            <person name="Silva M.C.P."/>
            <person name="Loureco M.V."/>
            <person name="Andreote F.D."/>
        </authorList>
    </citation>
    <scope>NUCLEOTIDE SEQUENCE [LARGE SCALE GENOMIC DNA]</scope>
    <source>
        <strain evidence="6 7">NAP PRIS-MGV</strain>
    </source>
</reference>
<dbReference type="InterPro" id="IPR013039">
    <property type="entry name" value="DUF1588"/>
</dbReference>
<feature type="chain" id="PRO_5015629543" description="Cytochrome c domain-containing protein" evidence="4">
    <location>
        <begin position="28"/>
        <end position="985"/>
    </location>
</feature>
<dbReference type="Pfam" id="PF07635">
    <property type="entry name" value="PSCyt1"/>
    <property type="match status" value="1"/>
</dbReference>
<keyword evidence="2 3" id="KW-0408">Iron</keyword>
<name>A0A2S8G9G9_9BACT</name>
<evidence type="ECO:0000313" key="7">
    <source>
        <dbReference type="Proteomes" id="UP000239388"/>
    </source>
</evidence>
<accession>A0A2S8G9G9</accession>
<gene>
    <name evidence="6" type="ORF">C5Y98_03670</name>
</gene>
<evidence type="ECO:0000256" key="1">
    <source>
        <dbReference type="ARBA" id="ARBA00022723"/>
    </source>
</evidence>
<dbReference type="AlphaFoldDB" id="A0A2S8G9G9"/>
<protein>
    <recommendedName>
        <fullName evidence="5">Cytochrome c domain-containing protein</fullName>
    </recommendedName>
</protein>
<feature type="signal peptide" evidence="4">
    <location>
        <begin position="1"/>
        <end position="27"/>
    </location>
</feature>
<keyword evidence="1 3" id="KW-0479">Metal-binding</keyword>
<dbReference type="InterPro" id="IPR011429">
    <property type="entry name" value="Cyt_c_Planctomycete-type"/>
</dbReference>
<evidence type="ECO:0000256" key="4">
    <source>
        <dbReference type="SAM" id="SignalP"/>
    </source>
</evidence>
<sequence length="985" mass="110722">MTFVSPARCCLLSLVAASFLWCRTGNAQTPAREQLQQSFASTVQPFLKTHCVACHSQEDPEAELDLSSFPTVDSVANDHQRWELVLDRLTAGDMPPEDFEKQPSESLRQEMIAWIKSLRAHEGEKNAGDPGLVPVRRLSNAEYNYTIRDLTGVDIRPTKDFPVDPANEAGFDNSAASLSTSPALVKKYLDAARQVADHLALTPSGFVFAPHPVIAHTDRDKFCVNRIVDFYKRQPTSYAPYFLAAWQYQQAQQSGTADVSLEQLATDAHLSGKYLTTVWAELNRETAAIGPIAALQMLWNSIPEDASLADAQATCEQMEAFVTDLRPKLKPAVKNLKAPQISNGSQPLVIWKNQQMAANHTKYARDSARQVTEWKLPADSLAAKAMVFPESLAERETYEAESERFCSVFPDAFYISERGRVFQNEASRGRLLSAGFHNQQGYFRDDDPLYQMVLDEAGQTELDRLWHEFDLIADAPQRQYRSFLWYERAESSFMRDEVFDPHRSEDKDSISNAKMDALAALYLEKALRVGANKVAEKAIVDYFHSMQTSFRALEAAAEASQPHHLRALQSFAEKAFRRPLTAIEKENLTSFYSYLREQEQLGHEDAIRDCVVSVLMSPKFFFHLGSPAKVSEKPVPLDDYALANRLSYFLWSSMPDAELLAHAQAGDLSQPDVLSAQVQRMVSDPKIRGLAVEFGGNWLDFRSFEQHNAVDRTRFPSFDNDLRQAMFEEPVRFFTDLAMRDGSVLDFLYGDYTFANKPLAQHYGMPLPNDSEIDSHGWFQVNDASQYGRGGLLPMSVFLTKNAPGLRTSPVKRGYWVVKRVLGEHIPAPPADVPELPADESKSELSLREALAKHREIASCASCHKRFDSLGLVFEGYGPVGERRTEDLGGRPVETNADFPDGQQGDGLAGLTQYIRESRQEDFLDNLDRKLLAYALGRTLQLSDEKLLREMHDHLVENNYRFSAMLESIVTSPQFLNQRGAAASN</sequence>
<dbReference type="Pfam" id="PF07637">
    <property type="entry name" value="PSD5"/>
    <property type="match status" value="1"/>
</dbReference>
<dbReference type="Pfam" id="PF07624">
    <property type="entry name" value="PSD2"/>
    <property type="match status" value="1"/>
</dbReference>
<dbReference type="InterPro" id="IPR009056">
    <property type="entry name" value="Cyt_c-like_dom"/>
</dbReference>
<dbReference type="GO" id="GO:0020037">
    <property type="term" value="F:heme binding"/>
    <property type="evidence" value="ECO:0007669"/>
    <property type="project" value="InterPro"/>
</dbReference>
<organism evidence="6 7">
    <name type="scientific">Blastopirellula marina</name>
    <dbReference type="NCBI Taxonomy" id="124"/>
    <lineage>
        <taxon>Bacteria</taxon>
        <taxon>Pseudomonadati</taxon>
        <taxon>Planctomycetota</taxon>
        <taxon>Planctomycetia</taxon>
        <taxon>Pirellulales</taxon>
        <taxon>Pirellulaceae</taxon>
        <taxon>Blastopirellula</taxon>
    </lineage>
</organism>
<dbReference type="InterPro" id="IPR011478">
    <property type="entry name" value="DUF1585"/>
</dbReference>
<dbReference type="PROSITE" id="PS51007">
    <property type="entry name" value="CYTC"/>
    <property type="match status" value="1"/>
</dbReference>
<dbReference type="InterPro" id="IPR013042">
    <property type="entry name" value="DUF1592"/>
</dbReference>
<dbReference type="GO" id="GO:0046872">
    <property type="term" value="F:metal ion binding"/>
    <property type="evidence" value="ECO:0007669"/>
    <property type="project" value="UniProtKB-KW"/>
</dbReference>
<evidence type="ECO:0000313" key="6">
    <source>
        <dbReference type="EMBL" id="PQO41069.1"/>
    </source>
</evidence>
<keyword evidence="3" id="KW-0349">Heme</keyword>
<proteinExistence type="predicted"/>
<feature type="domain" description="Cytochrome c" evidence="5">
    <location>
        <begin position="30"/>
        <end position="119"/>
    </location>
</feature>
<dbReference type="InterPro" id="IPR013036">
    <property type="entry name" value="DUF1587"/>
</dbReference>
<keyword evidence="4" id="KW-0732">Signal</keyword>
<dbReference type="Pfam" id="PF07627">
    <property type="entry name" value="PSCyt3"/>
    <property type="match status" value="1"/>
</dbReference>
<dbReference type="Pfam" id="PF07626">
    <property type="entry name" value="PSD3"/>
    <property type="match status" value="1"/>
</dbReference>
<evidence type="ECO:0000256" key="3">
    <source>
        <dbReference type="PROSITE-ProRule" id="PRU00433"/>
    </source>
</evidence>
<dbReference type="EMBL" id="PUIB01000006">
    <property type="protein sequence ID" value="PQO41069.1"/>
    <property type="molecule type" value="Genomic_DNA"/>
</dbReference>
<evidence type="ECO:0000259" key="5">
    <source>
        <dbReference type="PROSITE" id="PS51007"/>
    </source>
</evidence>
<dbReference type="InterPro" id="IPR013043">
    <property type="entry name" value="DUF1595"/>
</dbReference>
<dbReference type="Pfam" id="PF07631">
    <property type="entry name" value="PSD4"/>
    <property type="match status" value="1"/>
</dbReference>